<dbReference type="OrthoDB" id="1039448at2"/>
<dbReference type="Gene3D" id="3.30.1150.10">
    <property type="match status" value="1"/>
</dbReference>
<dbReference type="GO" id="GO:0055085">
    <property type="term" value="P:transmembrane transport"/>
    <property type="evidence" value="ECO:0007669"/>
    <property type="project" value="InterPro"/>
</dbReference>
<feature type="domain" description="TonB C-terminal" evidence="1">
    <location>
        <begin position="148"/>
        <end position="244"/>
    </location>
</feature>
<proteinExistence type="predicted"/>
<dbReference type="GO" id="GO:0098797">
    <property type="term" value="C:plasma membrane protein complex"/>
    <property type="evidence" value="ECO:0007669"/>
    <property type="project" value="TreeGrafter"/>
</dbReference>
<dbReference type="PANTHER" id="PTHR33446">
    <property type="entry name" value="PROTEIN TONB-RELATED"/>
    <property type="match status" value="1"/>
</dbReference>
<evidence type="ECO:0000313" key="2">
    <source>
        <dbReference type="EMBL" id="TWI83132.1"/>
    </source>
</evidence>
<protein>
    <submittedName>
        <fullName evidence="2">TonB family protein</fullName>
    </submittedName>
</protein>
<evidence type="ECO:0000313" key="3">
    <source>
        <dbReference type="Proteomes" id="UP000316167"/>
    </source>
</evidence>
<dbReference type="Pfam" id="PF03544">
    <property type="entry name" value="TonB_C"/>
    <property type="match status" value="1"/>
</dbReference>
<dbReference type="Pfam" id="PF13715">
    <property type="entry name" value="CarbopepD_reg_2"/>
    <property type="match status" value="1"/>
</dbReference>
<dbReference type="InterPro" id="IPR008969">
    <property type="entry name" value="CarboxyPept-like_regulatory"/>
</dbReference>
<organism evidence="2 3">
    <name type="scientific">Lacibacter cauensis</name>
    <dbReference type="NCBI Taxonomy" id="510947"/>
    <lineage>
        <taxon>Bacteria</taxon>
        <taxon>Pseudomonadati</taxon>
        <taxon>Bacteroidota</taxon>
        <taxon>Chitinophagia</taxon>
        <taxon>Chitinophagales</taxon>
        <taxon>Chitinophagaceae</taxon>
        <taxon>Lacibacter</taxon>
    </lineage>
</organism>
<evidence type="ECO:0000259" key="1">
    <source>
        <dbReference type="PROSITE" id="PS52015"/>
    </source>
</evidence>
<accession>A0A562SPG0</accession>
<dbReference type="SUPFAM" id="SSF74653">
    <property type="entry name" value="TolA/TonB C-terminal domain"/>
    <property type="match status" value="1"/>
</dbReference>
<dbReference type="PANTHER" id="PTHR33446:SF2">
    <property type="entry name" value="PROTEIN TONB"/>
    <property type="match status" value="1"/>
</dbReference>
<comment type="caution">
    <text evidence="2">The sequence shown here is derived from an EMBL/GenBank/DDBJ whole genome shotgun (WGS) entry which is preliminary data.</text>
</comment>
<dbReference type="AlphaFoldDB" id="A0A562SPG0"/>
<dbReference type="RefSeq" id="WP_158637333.1">
    <property type="nucleotide sequence ID" value="NZ_VLLE01000003.1"/>
</dbReference>
<dbReference type="Gene3D" id="2.60.40.1120">
    <property type="entry name" value="Carboxypeptidase-like, regulatory domain"/>
    <property type="match status" value="1"/>
</dbReference>
<gene>
    <name evidence="2" type="ORF">IQ13_1238</name>
</gene>
<dbReference type="PROSITE" id="PS52015">
    <property type="entry name" value="TONB_CTD"/>
    <property type="match status" value="1"/>
</dbReference>
<dbReference type="SUPFAM" id="SSF49464">
    <property type="entry name" value="Carboxypeptidase regulatory domain-like"/>
    <property type="match status" value="1"/>
</dbReference>
<keyword evidence="3" id="KW-1185">Reference proteome</keyword>
<dbReference type="InterPro" id="IPR037682">
    <property type="entry name" value="TonB_C"/>
</dbReference>
<reference evidence="2 3" key="1">
    <citation type="journal article" date="2015" name="Stand. Genomic Sci.">
        <title>Genomic Encyclopedia of Bacterial and Archaeal Type Strains, Phase III: the genomes of soil and plant-associated and newly described type strains.</title>
        <authorList>
            <person name="Whitman W.B."/>
            <person name="Woyke T."/>
            <person name="Klenk H.P."/>
            <person name="Zhou Y."/>
            <person name="Lilburn T.G."/>
            <person name="Beck B.J."/>
            <person name="De Vos P."/>
            <person name="Vandamme P."/>
            <person name="Eisen J.A."/>
            <person name="Garrity G."/>
            <person name="Hugenholtz P."/>
            <person name="Kyrpides N.C."/>
        </authorList>
    </citation>
    <scope>NUCLEOTIDE SEQUENCE [LARGE SCALE GENOMIC DNA]</scope>
    <source>
        <strain evidence="2 3">CGMCC 1.7271</strain>
    </source>
</reference>
<dbReference type="GO" id="GO:0031992">
    <property type="term" value="F:energy transducer activity"/>
    <property type="evidence" value="ECO:0007669"/>
    <property type="project" value="TreeGrafter"/>
</dbReference>
<dbReference type="Proteomes" id="UP000316167">
    <property type="component" value="Unassembled WGS sequence"/>
</dbReference>
<dbReference type="InterPro" id="IPR051045">
    <property type="entry name" value="TonB-dependent_transducer"/>
</dbReference>
<sequence length="393" mass="44795">MKSLYSLLVLLSFWGLNGFAQDYSKSKFITVRGSVESVSGEPLTSATIRVPNTTFGTATDKNGNFSLEVPVSCKITVSSVGYIDEEIACNNNNYLLVFLNKRKRIDSAVITSASIIDVNPQLEKERFNYYKDNNRIFTKVEVLSQFPGGEKKFKEYIIKNLVYPDSSLMAGVEGSLILKFTVGNNGYLKNIRIIRGLDRFCDSVALVVFRNSPQWLPAIQNGRQVEEDIDYVIRFSRNGSSESKIETQKSKIEPKVDIAPKEEIINSISKNYSKVVKSSKEFQYASQLVNRITDTSILNLYFDSVIYRKFRPLGLKERTKYDKSKAMFYAEGLSEFRRILSNYFASSYTINEIKYLHKMYAGEIGRSIALKQIASSSEMEYFYLESFMKSVTK</sequence>
<name>A0A562SPG0_9BACT</name>
<dbReference type="EMBL" id="VLLE01000003">
    <property type="protein sequence ID" value="TWI83132.1"/>
    <property type="molecule type" value="Genomic_DNA"/>
</dbReference>